<feature type="transmembrane region" description="Helical" evidence="7">
    <location>
        <begin position="219"/>
        <end position="242"/>
    </location>
</feature>
<feature type="domain" description="Ribophorin II C-terminal" evidence="10">
    <location>
        <begin position="174"/>
        <end position="277"/>
    </location>
</feature>
<dbReference type="GO" id="GO:0008250">
    <property type="term" value="C:oligosaccharyltransferase complex"/>
    <property type="evidence" value="ECO:0007669"/>
    <property type="project" value="InterPro"/>
</dbReference>
<evidence type="ECO:0000313" key="11">
    <source>
        <dbReference type="EMBL" id="KAF7549157.1"/>
    </source>
</evidence>
<evidence type="ECO:0000256" key="2">
    <source>
        <dbReference type="ARBA" id="ARBA00022692"/>
    </source>
</evidence>
<dbReference type="Pfam" id="PF25147">
    <property type="entry name" value="Ribophorin_II_C"/>
    <property type="match status" value="1"/>
</dbReference>
<proteinExistence type="predicted"/>
<gene>
    <name evidence="11" type="ORF">G7Z17_g6580</name>
</gene>
<feature type="domain" description="AB hydrolase-1" evidence="9">
    <location>
        <begin position="337"/>
        <end position="610"/>
    </location>
</feature>
<dbReference type="InterPro" id="IPR008814">
    <property type="entry name" value="Swp1"/>
</dbReference>
<evidence type="ECO:0000256" key="7">
    <source>
        <dbReference type="SAM" id="Phobius"/>
    </source>
</evidence>
<feature type="signal peptide" evidence="8">
    <location>
        <begin position="1"/>
        <end position="18"/>
    </location>
</feature>
<comment type="subcellular location">
    <subcellularLocation>
        <location evidence="1">Endoplasmic reticulum membrane</location>
        <topology evidence="1">Multi-pass membrane protein</topology>
    </subcellularLocation>
</comment>
<keyword evidence="3 8" id="KW-0732">Signal</keyword>
<organism evidence="11 12">
    <name type="scientific">Cylindrodendrum hubeiense</name>
    <dbReference type="NCBI Taxonomy" id="595255"/>
    <lineage>
        <taxon>Eukaryota</taxon>
        <taxon>Fungi</taxon>
        <taxon>Dikarya</taxon>
        <taxon>Ascomycota</taxon>
        <taxon>Pezizomycotina</taxon>
        <taxon>Sordariomycetes</taxon>
        <taxon>Hypocreomycetidae</taxon>
        <taxon>Hypocreales</taxon>
        <taxon>Nectriaceae</taxon>
        <taxon>Cylindrodendrum</taxon>
    </lineage>
</organism>
<evidence type="ECO:0000259" key="9">
    <source>
        <dbReference type="Pfam" id="PF00561"/>
    </source>
</evidence>
<keyword evidence="2 7" id="KW-0812">Transmembrane</keyword>
<keyword evidence="4" id="KW-0256">Endoplasmic reticulum</keyword>
<accession>A0A9P5LF15</accession>
<dbReference type="Proteomes" id="UP000722485">
    <property type="component" value="Unassembled WGS sequence"/>
</dbReference>
<dbReference type="PANTHER" id="PTHR12640:SF0">
    <property type="entry name" value="DOLICHYL-DIPHOSPHOOLIGOSACCHARIDE--PROTEIN GLYCOSYLTRANSFERASE SUBUNIT 2"/>
    <property type="match status" value="1"/>
</dbReference>
<evidence type="ECO:0000256" key="5">
    <source>
        <dbReference type="ARBA" id="ARBA00022989"/>
    </source>
</evidence>
<dbReference type="SUPFAM" id="SSF53474">
    <property type="entry name" value="alpha/beta-Hydrolases"/>
    <property type="match status" value="1"/>
</dbReference>
<dbReference type="OrthoDB" id="19657at2759"/>
<name>A0A9P5LF15_9HYPO</name>
<dbReference type="InterPro" id="IPR000073">
    <property type="entry name" value="AB_hydrolase_1"/>
</dbReference>
<keyword evidence="12" id="KW-1185">Reference proteome</keyword>
<dbReference type="InterPro" id="IPR029058">
    <property type="entry name" value="AB_hydrolase_fold"/>
</dbReference>
<dbReference type="InterPro" id="IPR056790">
    <property type="entry name" value="Ribophorin_II_C"/>
</dbReference>
<dbReference type="Gene3D" id="3.40.50.1820">
    <property type="entry name" value="alpha/beta hydrolase"/>
    <property type="match status" value="1"/>
</dbReference>
<dbReference type="AlphaFoldDB" id="A0A9P5LF15"/>
<evidence type="ECO:0000259" key="10">
    <source>
        <dbReference type="Pfam" id="PF25147"/>
    </source>
</evidence>
<feature type="transmembrane region" description="Helical" evidence="7">
    <location>
        <begin position="183"/>
        <end position="207"/>
    </location>
</feature>
<evidence type="ECO:0000256" key="3">
    <source>
        <dbReference type="ARBA" id="ARBA00022729"/>
    </source>
</evidence>
<evidence type="ECO:0000256" key="1">
    <source>
        <dbReference type="ARBA" id="ARBA00004477"/>
    </source>
</evidence>
<feature type="chain" id="PRO_5044278310" description="Dolichyl-diphosphooligosaccharide--protein glycosyltransferase subunit 2" evidence="8">
    <location>
        <begin position="19"/>
        <end position="629"/>
    </location>
</feature>
<protein>
    <recommendedName>
        <fullName evidence="13">Dolichyl-diphosphooligosaccharide--protein glycosyltransferase subunit 2</fullName>
    </recommendedName>
</protein>
<dbReference type="PANTHER" id="PTHR12640">
    <property type="entry name" value="RIBOPHORIN II"/>
    <property type="match status" value="1"/>
</dbReference>
<sequence length="629" mass="68053">MRFSIASSLLFLAGAAHATSTWGFADASVAVGSKKSNAVTQKFSTSEAAKNVVVLGHKDTLTVALTTKEGSSDKRPHQAFLILTESTGLEAPYPLTLKASGKGSVDITQKDLPIQLLLSDVPLKASIVLGSFGSSKASIVPAFDIEVQVDPNTPAPQYQAPIRYGKRATIQHTFREDAKSPPVFISLVFVLAVLATVPPLFIGWIFLGANVNDLPKALGTAPVSHAVFFGSIVAIEGAFFLYYSAWNLFQILPVVIVLSIVSFLSGTKALSEVQGRRLAGESQQAFPSAEETLKHAAYPSTVWGLEPHQHGKFAAAKDRGGPVNIAWSIHGSGPIKLVLIMGLAGVKTSWQRQTRYFGHDRGDEYSVLIVDNRGMGGSDKPLGRYSTSEMAKDIIEVLDHVGWTADREVNVAGISMGGMIAQEVAYAIPHRLQSLSLLCSSAHIENAKNLTESVSETLGFLIPKPMERAITDAARQLFTPEWLAAPDAEVLPVPGETPRCLPPSPEAGSQYQLFDSNFQRFQAQELTKRLDAAEFSRMGFLCQLVAAGWHNKSDEQLGAIADAVGRERILIIHGTRDNMITLPNGERLIRAMKPGVGLIVEGMGHSPPMERFQWLNSLLEERLAAWTKL</sequence>
<reference evidence="11" key="1">
    <citation type="submission" date="2020-03" db="EMBL/GenBank/DDBJ databases">
        <title>Draft Genome Sequence of Cylindrodendrum hubeiense.</title>
        <authorList>
            <person name="Buettner E."/>
            <person name="Kellner H."/>
        </authorList>
    </citation>
    <scope>NUCLEOTIDE SEQUENCE</scope>
    <source>
        <strain evidence="11">IHI 201604</strain>
    </source>
</reference>
<evidence type="ECO:0000256" key="6">
    <source>
        <dbReference type="ARBA" id="ARBA00023136"/>
    </source>
</evidence>
<evidence type="ECO:0000256" key="4">
    <source>
        <dbReference type="ARBA" id="ARBA00022824"/>
    </source>
</evidence>
<evidence type="ECO:0008006" key="13">
    <source>
        <dbReference type="Google" id="ProtNLM"/>
    </source>
</evidence>
<evidence type="ECO:0000313" key="12">
    <source>
        <dbReference type="Proteomes" id="UP000722485"/>
    </source>
</evidence>
<keyword evidence="5 7" id="KW-1133">Transmembrane helix</keyword>
<comment type="caution">
    <text evidence="11">The sequence shown here is derived from an EMBL/GenBank/DDBJ whole genome shotgun (WGS) entry which is preliminary data.</text>
</comment>
<keyword evidence="6 7" id="KW-0472">Membrane</keyword>
<evidence type="ECO:0000256" key="8">
    <source>
        <dbReference type="SAM" id="SignalP"/>
    </source>
</evidence>
<dbReference type="Pfam" id="PF00561">
    <property type="entry name" value="Abhydrolase_1"/>
    <property type="match status" value="1"/>
</dbReference>
<feature type="transmembrane region" description="Helical" evidence="7">
    <location>
        <begin position="248"/>
        <end position="267"/>
    </location>
</feature>
<dbReference type="GO" id="GO:0006487">
    <property type="term" value="P:protein N-linked glycosylation"/>
    <property type="evidence" value="ECO:0007669"/>
    <property type="project" value="TreeGrafter"/>
</dbReference>
<dbReference type="EMBL" id="JAANBB010000129">
    <property type="protein sequence ID" value="KAF7549157.1"/>
    <property type="molecule type" value="Genomic_DNA"/>
</dbReference>